<feature type="transmembrane region" description="Helical" evidence="2">
    <location>
        <begin position="116"/>
        <end position="138"/>
    </location>
</feature>
<feature type="region of interest" description="Disordered" evidence="1">
    <location>
        <begin position="163"/>
        <end position="188"/>
    </location>
</feature>
<proteinExistence type="predicted"/>
<evidence type="ECO:0000313" key="4">
    <source>
        <dbReference type="Proteomes" id="UP000589626"/>
    </source>
</evidence>
<dbReference type="Proteomes" id="UP000589626">
    <property type="component" value="Unassembled WGS sequence"/>
</dbReference>
<feature type="compositionally biased region" description="Gly residues" evidence="1">
    <location>
        <begin position="11"/>
        <end position="40"/>
    </location>
</feature>
<protein>
    <submittedName>
        <fullName evidence="3">Uncharacterized protein</fullName>
    </submittedName>
</protein>
<evidence type="ECO:0000256" key="2">
    <source>
        <dbReference type="SAM" id="Phobius"/>
    </source>
</evidence>
<gene>
    <name evidence="3" type="ORF">FHU40_003739</name>
</gene>
<evidence type="ECO:0000256" key="1">
    <source>
        <dbReference type="SAM" id="MobiDB-lite"/>
    </source>
</evidence>
<comment type="caution">
    <text evidence="3">The sequence shown here is derived from an EMBL/GenBank/DDBJ whole genome shotgun (WGS) entry which is preliminary data.</text>
</comment>
<accession>A0A7W4Z3J2</accession>
<feature type="compositionally biased region" description="Low complexity" evidence="1">
    <location>
        <begin position="62"/>
        <end position="82"/>
    </location>
</feature>
<evidence type="ECO:0000313" key="3">
    <source>
        <dbReference type="EMBL" id="MBB3043921.1"/>
    </source>
</evidence>
<name>A0A7W4Z3J2_9ACTN</name>
<dbReference type="RefSeq" id="WP_183593676.1">
    <property type="nucleotide sequence ID" value="NZ_JACHWR010000002.1"/>
</dbReference>
<dbReference type="EMBL" id="JACHWR010000002">
    <property type="protein sequence ID" value="MBB3043921.1"/>
    <property type="molecule type" value="Genomic_DNA"/>
</dbReference>
<sequence>MTAAVAAEAAGAGGAAAGGAAAGRAAAGGAGAQTAGGGPATGLVPGAARRPAAGARGRRGARGAPGPAGQRGSSGSSSTGRSWFQKAGDVGQGAEQAIDSGIKEARGLRLTPPRRLTVNDGAGFLGGLLLYVLFLNYLRYGKDGVTGWLGAKFLNRPWYPLDDSGADASNYGRGDWDEDDDEDEVETT</sequence>
<dbReference type="AlphaFoldDB" id="A0A7W4Z3J2"/>
<keyword evidence="2" id="KW-0472">Membrane</keyword>
<keyword evidence="2" id="KW-1133">Transmembrane helix</keyword>
<reference evidence="3 4" key="1">
    <citation type="submission" date="2020-08" db="EMBL/GenBank/DDBJ databases">
        <title>Sequencing the genomes of 1000 actinobacteria strains.</title>
        <authorList>
            <person name="Klenk H.-P."/>
        </authorList>
    </citation>
    <scope>NUCLEOTIDE SEQUENCE [LARGE SCALE GENOMIC DNA]</scope>
    <source>
        <strain evidence="3 4">DSM 105498</strain>
    </source>
</reference>
<feature type="region of interest" description="Disordered" evidence="1">
    <location>
        <begin position="11"/>
        <end position="90"/>
    </location>
</feature>
<keyword evidence="4" id="KW-1185">Reference proteome</keyword>
<keyword evidence="2" id="KW-0812">Transmembrane</keyword>
<feature type="compositionally biased region" description="Acidic residues" evidence="1">
    <location>
        <begin position="176"/>
        <end position="188"/>
    </location>
</feature>
<organism evidence="3 4">
    <name type="scientific">Nocardioides soli</name>
    <dbReference type="NCBI Taxonomy" id="1036020"/>
    <lineage>
        <taxon>Bacteria</taxon>
        <taxon>Bacillati</taxon>
        <taxon>Actinomycetota</taxon>
        <taxon>Actinomycetes</taxon>
        <taxon>Propionibacteriales</taxon>
        <taxon>Nocardioidaceae</taxon>
        <taxon>Nocardioides</taxon>
    </lineage>
</organism>
<feature type="compositionally biased region" description="Low complexity" evidence="1">
    <location>
        <begin position="41"/>
        <end position="55"/>
    </location>
</feature>